<organism evidence="1 2">
    <name type="scientific">Marinithermofilum abyssi</name>
    <dbReference type="NCBI Taxonomy" id="1571185"/>
    <lineage>
        <taxon>Bacteria</taxon>
        <taxon>Bacillati</taxon>
        <taxon>Bacillota</taxon>
        <taxon>Bacilli</taxon>
        <taxon>Bacillales</taxon>
        <taxon>Thermoactinomycetaceae</taxon>
        <taxon>Marinithermofilum</taxon>
    </lineage>
</organism>
<reference evidence="1" key="2">
    <citation type="submission" date="2020-09" db="EMBL/GenBank/DDBJ databases">
        <authorList>
            <person name="Sun Q."/>
            <person name="Zhou Y."/>
        </authorList>
    </citation>
    <scope>NUCLEOTIDE SEQUENCE</scope>
    <source>
        <strain evidence="1">CGMCC 1.15179</strain>
    </source>
</reference>
<dbReference type="Proteomes" id="UP000625210">
    <property type="component" value="Unassembled WGS sequence"/>
</dbReference>
<proteinExistence type="predicted"/>
<dbReference type="AlphaFoldDB" id="A0A8J2VD97"/>
<evidence type="ECO:0000313" key="2">
    <source>
        <dbReference type="Proteomes" id="UP000625210"/>
    </source>
</evidence>
<keyword evidence="2" id="KW-1185">Reference proteome</keyword>
<name>A0A8J2VD97_9BACL</name>
<reference evidence="1" key="1">
    <citation type="journal article" date="2014" name="Int. J. Syst. Evol. Microbiol.">
        <title>Complete genome sequence of Corynebacterium casei LMG S-19264T (=DSM 44701T), isolated from a smear-ripened cheese.</title>
        <authorList>
            <consortium name="US DOE Joint Genome Institute (JGI-PGF)"/>
            <person name="Walter F."/>
            <person name="Albersmeier A."/>
            <person name="Kalinowski J."/>
            <person name="Ruckert C."/>
        </authorList>
    </citation>
    <scope>NUCLEOTIDE SEQUENCE</scope>
    <source>
        <strain evidence="1">CGMCC 1.15179</strain>
    </source>
</reference>
<protein>
    <submittedName>
        <fullName evidence="1">Uncharacterized protein</fullName>
    </submittedName>
</protein>
<sequence>MPGTQKEEKISTINLNIKSERAPNKMIAVDSSNEKGVIHGTYADEKKRVLVRTHFFHPFSPIIY</sequence>
<comment type="caution">
    <text evidence="1">The sequence shown here is derived from an EMBL/GenBank/DDBJ whole genome shotgun (WGS) entry which is preliminary data.</text>
</comment>
<evidence type="ECO:0000313" key="1">
    <source>
        <dbReference type="EMBL" id="GGE06970.1"/>
    </source>
</evidence>
<accession>A0A8J2VD97</accession>
<gene>
    <name evidence="1" type="ORF">GCM10011571_05200</name>
</gene>
<dbReference type="EMBL" id="BMHQ01000002">
    <property type="protein sequence ID" value="GGE06970.1"/>
    <property type="molecule type" value="Genomic_DNA"/>
</dbReference>